<keyword evidence="3" id="KW-1185">Reference proteome</keyword>
<feature type="signal peptide" evidence="1">
    <location>
        <begin position="1"/>
        <end position="23"/>
    </location>
</feature>
<protein>
    <submittedName>
        <fullName evidence="2">Uncharacterized protein</fullName>
    </submittedName>
</protein>
<feature type="chain" id="PRO_5040500309" evidence="1">
    <location>
        <begin position="24"/>
        <end position="189"/>
    </location>
</feature>
<proteinExistence type="predicted"/>
<evidence type="ECO:0000313" key="2">
    <source>
        <dbReference type="EMBL" id="KAG1774362.1"/>
    </source>
</evidence>
<comment type="caution">
    <text evidence="2">The sequence shown here is derived from an EMBL/GenBank/DDBJ whole genome shotgun (WGS) entry which is preliminary data.</text>
</comment>
<dbReference type="AlphaFoldDB" id="A0A9P7D0B5"/>
<dbReference type="OrthoDB" id="2606559at2759"/>
<name>A0A9P7D0B5_9AGAM</name>
<reference evidence="2" key="1">
    <citation type="journal article" date="2020" name="New Phytol.">
        <title>Comparative genomics reveals dynamic genome evolution in host specialist ectomycorrhizal fungi.</title>
        <authorList>
            <person name="Lofgren L.A."/>
            <person name="Nguyen N.H."/>
            <person name="Vilgalys R."/>
            <person name="Ruytinx J."/>
            <person name="Liao H.L."/>
            <person name="Branco S."/>
            <person name="Kuo A."/>
            <person name="LaButti K."/>
            <person name="Lipzen A."/>
            <person name="Andreopoulos W."/>
            <person name="Pangilinan J."/>
            <person name="Riley R."/>
            <person name="Hundley H."/>
            <person name="Na H."/>
            <person name="Barry K."/>
            <person name="Grigoriev I.V."/>
            <person name="Stajich J.E."/>
            <person name="Kennedy P.G."/>
        </authorList>
    </citation>
    <scope>NUCLEOTIDE SEQUENCE</scope>
    <source>
        <strain evidence="2">DOB743</strain>
    </source>
</reference>
<gene>
    <name evidence="2" type="ORF">EV702DRAFT_532853</name>
</gene>
<organism evidence="2 3">
    <name type="scientific">Suillus placidus</name>
    <dbReference type="NCBI Taxonomy" id="48579"/>
    <lineage>
        <taxon>Eukaryota</taxon>
        <taxon>Fungi</taxon>
        <taxon>Dikarya</taxon>
        <taxon>Basidiomycota</taxon>
        <taxon>Agaricomycotina</taxon>
        <taxon>Agaricomycetes</taxon>
        <taxon>Agaricomycetidae</taxon>
        <taxon>Boletales</taxon>
        <taxon>Suillineae</taxon>
        <taxon>Suillaceae</taxon>
        <taxon>Suillus</taxon>
    </lineage>
</organism>
<accession>A0A9P7D0B5</accession>
<dbReference type="EMBL" id="JABBWD010000042">
    <property type="protein sequence ID" value="KAG1774362.1"/>
    <property type="molecule type" value="Genomic_DNA"/>
</dbReference>
<dbReference type="Proteomes" id="UP000714275">
    <property type="component" value="Unassembled WGS sequence"/>
</dbReference>
<evidence type="ECO:0000313" key="3">
    <source>
        <dbReference type="Proteomes" id="UP000714275"/>
    </source>
</evidence>
<sequence>MFLNFPTFIQQSLCLSICTVARGQVVGPSENIPSECMASPTSVQLLVVWKDSDDDDHCPTQRQVRILERKIRRPPGWWVDYHHPQFWECVRIFLSNIIQLTLISITYFQLSVSLPYFLLDSDRHITYLTSTCSNQMYYHQTHSSCGSAYHANEFCVSSMTGHDPKKRFQGHSSHPYKAISTVIRQCQGV</sequence>
<keyword evidence="1" id="KW-0732">Signal</keyword>
<evidence type="ECO:0000256" key="1">
    <source>
        <dbReference type="SAM" id="SignalP"/>
    </source>
</evidence>